<dbReference type="AlphaFoldDB" id="A0A9P6QMB7"/>
<evidence type="ECO:0000256" key="2">
    <source>
        <dbReference type="ARBA" id="ARBA00022801"/>
    </source>
</evidence>
<dbReference type="GO" id="GO:1901907">
    <property type="term" value="P:diadenosine pentaphosphate catabolic process"/>
    <property type="evidence" value="ECO:0007669"/>
    <property type="project" value="TreeGrafter"/>
</dbReference>
<evidence type="ECO:0000313" key="3">
    <source>
        <dbReference type="EMBL" id="KAG0272774.1"/>
    </source>
</evidence>
<dbReference type="Gene3D" id="3.90.79.10">
    <property type="entry name" value="Nucleoside Triphosphate Pyrophosphohydrolase"/>
    <property type="match status" value="1"/>
</dbReference>
<feature type="non-terminal residue" evidence="3">
    <location>
        <position position="1"/>
    </location>
</feature>
<dbReference type="PANTHER" id="PTHR12629:SF0">
    <property type="entry name" value="DIPHOSPHOINOSITOL-POLYPHOSPHATE DIPHOSPHATASE"/>
    <property type="match status" value="1"/>
</dbReference>
<protein>
    <recommendedName>
        <fullName evidence="5">Nudix hydrolase domain-containing protein</fullName>
    </recommendedName>
</protein>
<dbReference type="InterPro" id="IPR015797">
    <property type="entry name" value="NUDIX_hydrolase-like_dom_sf"/>
</dbReference>
<sequence length="79" mass="9422">GVIGRIVAHLGEYEHKINKKTGGAESIFIFFELEVERIEEKWPEMKKRERRWFTFEEAKQVVSKKVMRKALNQCSLARR</sequence>
<organism evidence="3 4">
    <name type="scientific">Linnemannia gamsii</name>
    <dbReference type="NCBI Taxonomy" id="64522"/>
    <lineage>
        <taxon>Eukaryota</taxon>
        <taxon>Fungi</taxon>
        <taxon>Fungi incertae sedis</taxon>
        <taxon>Mucoromycota</taxon>
        <taxon>Mortierellomycotina</taxon>
        <taxon>Mortierellomycetes</taxon>
        <taxon>Mortierellales</taxon>
        <taxon>Mortierellaceae</taxon>
        <taxon>Linnemannia</taxon>
    </lineage>
</organism>
<evidence type="ECO:0008006" key="5">
    <source>
        <dbReference type="Google" id="ProtNLM"/>
    </source>
</evidence>
<dbReference type="SUPFAM" id="SSF55811">
    <property type="entry name" value="Nudix"/>
    <property type="match status" value="1"/>
</dbReference>
<dbReference type="GO" id="GO:0008486">
    <property type="term" value="F:diphosphoinositol-polyphosphate diphosphatase activity"/>
    <property type="evidence" value="ECO:0007669"/>
    <property type="project" value="TreeGrafter"/>
</dbReference>
<evidence type="ECO:0000256" key="1">
    <source>
        <dbReference type="ARBA" id="ARBA00022723"/>
    </source>
</evidence>
<dbReference type="PANTHER" id="PTHR12629">
    <property type="entry name" value="DIPHOSPHOINOSITOL POLYPHOSPHATE PHOSPHOHYDROLASE"/>
    <property type="match status" value="1"/>
</dbReference>
<dbReference type="GO" id="GO:0005737">
    <property type="term" value="C:cytoplasm"/>
    <property type="evidence" value="ECO:0007669"/>
    <property type="project" value="TreeGrafter"/>
</dbReference>
<comment type="caution">
    <text evidence="3">The sequence shown here is derived from an EMBL/GenBank/DDBJ whole genome shotgun (WGS) entry which is preliminary data.</text>
</comment>
<keyword evidence="2" id="KW-0378">Hydrolase</keyword>
<reference evidence="3" key="1">
    <citation type="journal article" date="2020" name="Fungal Divers.">
        <title>Resolving the Mortierellaceae phylogeny through synthesis of multi-gene phylogenetics and phylogenomics.</title>
        <authorList>
            <person name="Vandepol N."/>
            <person name="Liber J."/>
            <person name="Desiro A."/>
            <person name="Na H."/>
            <person name="Kennedy M."/>
            <person name="Barry K."/>
            <person name="Grigoriev I.V."/>
            <person name="Miller A.N."/>
            <person name="O'Donnell K."/>
            <person name="Stajich J.E."/>
            <person name="Bonito G."/>
        </authorList>
    </citation>
    <scope>NUCLEOTIDE SEQUENCE</scope>
    <source>
        <strain evidence="3">NVP60</strain>
    </source>
</reference>
<dbReference type="GO" id="GO:1901909">
    <property type="term" value="P:diadenosine hexaphosphate catabolic process"/>
    <property type="evidence" value="ECO:0007669"/>
    <property type="project" value="TreeGrafter"/>
</dbReference>
<accession>A0A9P6QMB7</accession>
<proteinExistence type="predicted"/>
<dbReference type="GO" id="GO:1901911">
    <property type="term" value="P:adenosine 5'-(hexahydrogen pentaphosphate) catabolic process"/>
    <property type="evidence" value="ECO:0007669"/>
    <property type="project" value="TreeGrafter"/>
</dbReference>
<dbReference type="GO" id="GO:0071543">
    <property type="term" value="P:diphosphoinositol polyphosphate metabolic process"/>
    <property type="evidence" value="ECO:0007669"/>
    <property type="project" value="TreeGrafter"/>
</dbReference>
<keyword evidence="1" id="KW-0479">Metal-binding</keyword>
<keyword evidence="4" id="KW-1185">Reference proteome</keyword>
<evidence type="ECO:0000313" key="4">
    <source>
        <dbReference type="Proteomes" id="UP000823405"/>
    </source>
</evidence>
<dbReference type="OrthoDB" id="2011998at2759"/>
<dbReference type="GO" id="GO:0034431">
    <property type="term" value="F:bis(5'-adenosyl)-hexaphosphatase activity"/>
    <property type="evidence" value="ECO:0007669"/>
    <property type="project" value="TreeGrafter"/>
</dbReference>
<dbReference type="GO" id="GO:0034432">
    <property type="term" value="F:bis(5'-adenosyl)-pentaphosphatase activity"/>
    <property type="evidence" value="ECO:0007669"/>
    <property type="project" value="TreeGrafter"/>
</dbReference>
<dbReference type="GO" id="GO:0005634">
    <property type="term" value="C:nucleus"/>
    <property type="evidence" value="ECO:0007669"/>
    <property type="project" value="TreeGrafter"/>
</dbReference>
<dbReference type="EMBL" id="JAAAIN010005859">
    <property type="protein sequence ID" value="KAG0272774.1"/>
    <property type="molecule type" value="Genomic_DNA"/>
</dbReference>
<dbReference type="GO" id="GO:0000298">
    <property type="term" value="F:endopolyphosphatase activity"/>
    <property type="evidence" value="ECO:0007669"/>
    <property type="project" value="TreeGrafter"/>
</dbReference>
<dbReference type="Proteomes" id="UP000823405">
    <property type="component" value="Unassembled WGS sequence"/>
</dbReference>
<name>A0A9P6QMB7_9FUNG</name>
<gene>
    <name evidence="3" type="ORF">BGZ97_010886</name>
</gene>
<dbReference type="GO" id="GO:0046872">
    <property type="term" value="F:metal ion binding"/>
    <property type="evidence" value="ECO:0007669"/>
    <property type="project" value="UniProtKB-KW"/>
</dbReference>